<protein>
    <submittedName>
        <fullName evidence="1">Uncharacterized protein</fullName>
    </submittedName>
</protein>
<dbReference type="OrthoDB" id="4338824at2759"/>
<keyword evidence="2" id="KW-1185">Reference proteome</keyword>
<dbReference type="EMBL" id="MLKD01000035">
    <property type="protein sequence ID" value="OQE14469.1"/>
    <property type="molecule type" value="Genomic_DNA"/>
</dbReference>
<comment type="caution">
    <text evidence="1">The sequence shown here is derived from an EMBL/GenBank/DDBJ whole genome shotgun (WGS) entry which is preliminary data.</text>
</comment>
<organism evidence="1 2">
    <name type="scientific">Penicillium steckii</name>
    <dbReference type="NCBI Taxonomy" id="303698"/>
    <lineage>
        <taxon>Eukaryota</taxon>
        <taxon>Fungi</taxon>
        <taxon>Dikarya</taxon>
        <taxon>Ascomycota</taxon>
        <taxon>Pezizomycotina</taxon>
        <taxon>Eurotiomycetes</taxon>
        <taxon>Eurotiomycetidae</taxon>
        <taxon>Eurotiales</taxon>
        <taxon>Aspergillaceae</taxon>
        <taxon>Penicillium</taxon>
    </lineage>
</organism>
<name>A0A1V6SLA4_9EURO</name>
<evidence type="ECO:0000313" key="2">
    <source>
        <dbReference type="Proteomes" id="UP000191285"/>
    </source>
</evidence>
<evidence type="ECO:0000313" key="1">
    <source>
        <dbReference type="EMBL" id="OQE14469.1"/>
    </source>
</evidence>
<dbReference type="AlphaFoldDB" id="A0A1V6SLA4"/>
<gene>
    <name evidence="1" type="ORF">PENSTE_c035G05913</name>
</gene>
<proteinExistence type="predicted"/>
<accession>A0A1V6SLA4</accession>
<reference evidence="2" key="1">
    <citation type="journal article" date="2017" name="Nat. Microbiol.">
        <title>Global analysis of biosynthetic gene clusters reveals vast potential of secondary metabolite production in Penicillium species.</title>
        <authorList>
            <person name="Nielsen J.C."/>
            <person name="Grijseels S."/>
            <person name="Prigent S."/>
            <person name="Ji B."/>
            <person name="Dainat J."/>
            <person name="Nielsen K.F."/>
            <person name="Frisvad J.C."/>
            <person name="Workman M."/>
            <person name="Nielsen J."/>
        </authorList>
    </citation>
    <scope>NUCLEOTIDE SEQUENCE [LARGE SCALE GENOMIC DNA]</scope>
    <source>
        <strain evidence="2">IBT 24891</strain>
    </source>
</reference>
<sequence>MTYTAGFYEQFQDYNWLDAMSKNRTFFDPRTIEVHHYTVPSSNPERTPLSGKINPYTLATLPSVDQRTSVAKWAREVSPDQEQVKTKAVSPRFAEEDYMYSPFDHIEVPSMTLSSTFTDSTLQGSIEELNICKLIAGKVRQAAAHSAATYDKLKRKLKC</sequence>
<dbReference type="Proteomes" id="UP000191285">
    <property type="component" value="Unassembled WGS sequence"/>
</dbReference>